<proteinExistence type="inferred from homology"/>
<evidence type="ECO:0000256" key="2">
    <source>
        <dbReference type="SAM" id="MobiDB-lite"/>
    </source>
</evidence>
<comment type="caution">
    <text evidence="3">The sequence shown here is derived from an EMBL/GenBank/DDBJ whole genome shotgun (WGS) entry which is preliminary data.</text>
</comment>
<protein>
    <submittedName>
        <fullName evidence="3">CE022 protein</fullName>
    </submittedName>
</protein>
<dbReference type="PANTHER" id="PTHR13225:SF3">
    <property type="entry name" value="UPF0489 PROTEIN C5ORF22"/>
    <property type="match status" value="1"/>
</dbReference>
<gene>
    <name evidence="3" type="ORF">GTO93_0005943</name>
</gene>
<dbReference type="EMBL" id="JAAWVQ010023337">
    <property type="protein sequence ID" value="MBN3272710.1"/>
    <property type="molecule type" value="Genomic_DNA"/>
</dbReference>
<evidence type="ECO:0000313" key="3">
    <source>
        <dbReference type="EMBL" id="MBN3272710.1"/>
    </source>
</evidence>
<sequence>MVHLDSHPDLLIPVDMPADNVFDKEELFSELSIENWIMPVVYAGHLSNVVWLHPYWAQQIAEGEHKIFVGKDSSTTTIRVTSKDDYFLSDGLYVPEGHLENKKPFQLDVIKVNSVEKQRKQEEVSEECAAKRVKLQQADDTENTGVSCEKKGEMEGSSIASCRTETAGGSKSKDGSHCPDSYSKASNESSAGSCSENEMSQTTDAVKKILTVIQQTDAYILDIDLDFFSCKNPFKEMYTQEEYTILQELYSFRKPSEDPDEEALLDCVENRVHQLEDLEAAFADFVEDDSEETLQRWAANPGMKPLTELVHSLRSRMDTPDYEMVHQAGLTCDYSELPHHLSTNEEIDGLIQAINVILRDLPKPTLVTVSRSSMDDYCPTEQVNYIQSKVLAMLKSMYGTLDIHLEYLSEPESSKSSS</sequence>
<feature type="compositionally biased region" description="Polar residues" evidence="2">
    <location>
        <begin position="183"/>
        <end position="197"/>
    </location>
</feature>
<keyword evidence="4" id="KW-1185">Reference proteome</keyword>
<feature type="region of interest" description="Disordered" evidence="2">
    <location>
        <begin position="159"/>
        <end position="197"/>
    </location>
</feature>
<evidence type="ECO:0000313" key="4">
    <source>
        <dbReference type="Proteomes" id="UP001166093"/>
    </source>
</evidence>
<feature type="compositionally biased region" description="Polar residues" evidence="2">
    <location>
        <begin position="159"/>
        <end position="169"/>
    </location>
</feature>
<feature type="non-terminal residue" evidence="3">
    <location>
        <position position="1"/>
    </location>
</feature>
<name>A0ABS2XES0_POLSP</name>
<dbReference type="Pfam" id="PF12640">
    <property type="entry name" value="UPF0489"/>
    <property type="match status" value="1"/>
</dbReference>
<organism evidence="3 4">
    <name type="scientific">Polyodon spathula</name>
    <name type="common">North American paddlefish</name>
    <name type="synonym">Squalus spathula</name>
    <dbReference type="NCBI Taxonomy" id="7913"/>
    <lineage>
        <taxon>Eukaryota</taxon>
        <taxon>Metazoa</taxon>
        <taxon>Chordata</taxon>
        <taxon>Craniata</taxon>
        <taxon>Vertebrata</taxon>
        <taxon>Euteleostomi</taxon>
        <taxon>Actinopterygii</taxon>
        <taxon>Chondrostei</taxon>
        <taxon>Acipenseriformes</taxon>
        <taxon>Polyodontidae</taxon>
        <taxon>Polyodon</taxon>
    </lineage>
</organism>
<dbReference type="Proteomes" id="UP001166093">
    <property type="component" value="Unassembled WGS sequence"/>
</dbReference>
<dbReference type="PANTHER" id="PTHR13225">
    <property type="entry name" value="MISEXPRESSION SUPPRESSOR OF RAS 6"/>
    <property type="match status" value="1"/>
</dbReference>
<dbReference type="InterPro" id="IPR024131">
    <property type="entry name" value="UPF0489"/>
</dbReference>
<reference evidence="3" key="1">
    <citation type="journal article" date="2021" name="Cell">
        <title>Tracing the genetic footprints of vertebrate landing in non-teleost ray-finned fishes.</title>
        <authorList>
            <person name="Bi X."/>
            <person name="Wang K."/>
            <person name="Yang L."/>
            <person name="Pan H."/>
            <person name="Jiang H."/>
            <person name="Wei Q."/>
            <person name="Fang M."/>
            <person name="Yu H."/>
            <person name="Zhu C."/>
            <person name="Cai Y."/>
            <person name="He Y."/>
            <person name="Gan X."/>
            <person name="Zeng H."/>
            <person name="Yu D."/>
            <person name="Zhu Y."/>
            <person name="Jiang H."/>
            <person name="Qiu Q."/>
            <person name="Yang H."/>
            <person name="Zhang Y.E."/>
            <person name="Wang W."/>
            <person name="Zhu M."/>
            <person name="He S."/>
            <person name="Zhang G."/>
        </authorList>
    </citation>
    <scope>NUCLEOTIDE SEQUENCE</scope>
    <source>
        <strain evidence="3">Pddl_001</strain>
    </source>
</reference>
<accession>A0ABS2XES0</accession>
<evidence type="ECO:0000256" key="1">
    <source>
        <dbReference type="ARBA" id="ARBA00007099"/>
    </source>
</evidence>
<comment type="similarity">
    <text evidence="1">Belongs to the UPF0489 family.</text>
</comment>
<feature type="non-terminal residue" evidence="3">
    <location>
        <position position="418"/>
    </location>
</feature>